<keyword evidence="2" id="KW-0675">Receptor</keyword>
<dbReference type="Proteomes" id="UP000224567">
    <property type="component" value="Unassembled WGS sequence"/>
</dbReference>
<dbReference type="AlphaFoldDB" id="A0A2G2XJN9"/>
<reference evidence="2 3" key="1">
    <citation type="journal article" date="2017" name="Genome Biol.">
        <title>New reference genome sequences of hot pepper reveal the massive evolution of plant disease-resistance genes by retroduplication.</title>
        <authorList>
            <person name="Kim S."/>
            <person name="Park J."/>
            <person name="Yeom S.I."/>
            <person name="Kim Y.M."/>
            <person name="Seo E."/>
            <person name="Kim K.T."/>
            <person name="Kim M.S."/>
            <person name="Lee J.M."/>
            <person name="Cheong K."/>
            <person name="Shin H.S."/>
            <person name="Kim S.B."/>
            <person name="Han K."/>
            <person name="Lee J."/>
            <person name="Park M."/>
            <person name="Lee H.A."/>
            <person name="Lee H.Y."/>
            <person name="Lee Y."/>
            <person name="Oh S."/>
            <person name="Lee J.H."/>
            <person name="Choi E."/>
            <person name="Choi E."/>
            <person name="Lee S.E."/>
            <person name="Jeon J."/>
            <person name="Kim H."/>
            <person name="Choi G."/>
            <person name="Song H."/>
            <person name="Lee J."/>
            <person name="Lee S.C."/>
            <person name="Kwon J.K."/>
            <person name="Lee H.Y."/>
            <person name="Koo N."/>
            <person name="Hong Y."/>
            <person name="Kim R.W."/>
            <person name="Kang W.H."/>
            <person name="Huh J.H."/>
            <person name="Kang B.C."/>
            <person name="Yang T.J."/>
            <person name="Lee Y.H."/>
            <person name="Bennetzen J.L."/>
            <person name="Choi D."/>
        </authorList>
    </citation>
    <scope>NUCLEOTIDE SEQUENCE [LARGE SCALE GENOMIC DNA]</scope>
    <source>
        <strain evidence="3">cv. PBC81</strain>
    </source>
</reference>
<sequence>MLWVKPTTQSLFSFLTTPPMPPFPEFPRTDDFLQEGIPEQAEIPPVARAPAMNAPASGQAVNASAQKASQPAVPSSGPDANPLDLFPQLKLLMGQLLKFFILCANIIFLDLSAVVGDY</sequence>
<reference evidence="3" key="2">
    <citation type="journal article" date="2017" name="J. Anim. Genet.">
        <title>Multiple reference genome sequences of hot pepper reveal the massive evolution of plant disease resistance genes by retroduplication.</title>
        <authorList>
            <person name="Kim S."/>
            <person name="Park J."/>
            <person name="Yeom S.-I."/>
            <person name="Kim Y.-M."/>
            <person name="Seo E."/>
            <person name="Kim K.-T."/>
            <person name="Kim M.-S."/>
            <person name="Lee J.M."/>
            <person name="Cheong K."/>
            <person name="Shin H.-S."/>
            <person name="Kim S.-B."/>
            <person name="Han K."/>
            <person name="Lee J."/>
            <person name="Park M."/>
            <person name="Lee H.-A."/>
            <person name="Lee H.-Y."/>
            <person name="Lee Y."/>
            <person name="Oh S."/>
            <person name="Lee J.H."/>
            <person name="Choi E."/>
            <person name="Choi E."/>
            <person name="Lee S.E."/>
            <person name="Jeon J."/>
            <person name="Kim H."/>
            <person name="Choi G."/>
            <person name="Song H."/>
            <person name="Lee J."/>
            <person name="Lee S.-C."/>
            <person name="Kwon J.-K."/>
            <person name="Lee H.-Y."/>
            <person name="Koo N."/>
            <person name="Hong Y."/>
            <person name="Kim R.W."/>
            <person name="Kang W.-H."/>
            <person name="Huh J.H."/>
            <person name="Kang B.-C."/>
            <person name="Yang T.-J."/>
            <person name="Lee Y.-H."/>
            <person name="Bennetzen J.L."/>
            <person name="Choi D."/>
        </authorList>
    </citation>
    <scope>NUCLEOTIDE SEQUENCE [LARGE SCALE GENOMIC DNA]</scope>
    <source>
        <strain evidence="3">cv. PBC81</strain>
    </source>
</reference>
<evidence type="ECO:0000313" key="2">
    <source>
        <dbReference type="EMBL" id="PHT57706.1"/>
    </source>
</evidence>
<evidence type="ECO:0000313" key="3">
    <source>
        <dbReference type="Proteomes" id="UP000224567"/>
    </source>
</evidence>
<protein>
    <submittedName>
        <fullName evidence="2">Ubiquitin receptor RAD23d</fullName>
    </submittedName>
</protein>
<proteinExistence type="predicted"/>
<name>A0A2G2XJN9_CAPBA</name>
<comment type="caution">
    <text evidence="2">The sequence shown here is derived from an EMBL/GenBank/DDBJ whole genome shotgun (WGS) entry which is preliminary data.</text>
</comment>
<organism evidence="2 3">
    <name type="scientific">Capsicum baccatum</name>
    <name type="common">Peruvian pepper</name>
    <dbReference type="NCBI Taxonomy" id="33114"/>
    <lineage>
        <taxon>Eukaryota</taxon>
        <taxon>Viridiplantae</taxon>
        <taxon>Streptophyta</taxon>
        <taxon>Embryophyta</taxon>
        <taxon>Tracheophyta</taxon>
        <taxon>Spermatophyta</taxon>
        <taxon>Magnoliopsida</taxon>
        <taxon>eudicotyledons</taxon>
        <taxon>Gunneridae</taxon>
        <taxon>Pentapetalae</taxon>
        <taxon>asterids</taxon>
        <taxon>lamiids</taxon>
        <taxon>Solanales</taxon>
        <taxon>Solanaceae</taxon>
        <taxon>Solanoideae</taxon>
        <taxon>Capsiceae</taxon>
        <taxon>Capsicum</taxon>
    </lineage>
</organism>
<feature type="compositionally biased region" description="Polar residues" evidence="1">
    <location>
        <begin position="59"/>
        <end position="73"/>
    </location>
</feature>
<dbReference type="STRING" id="33114.A0A2G2XJN9"/>
<dbReference type="OrthoDB" id="10630514at2759"/>
<feature type="region of interest" description="Disordered" evidence="1">
    <location>
        <begin position="54"/>
        <end position="79"/>
    </location>
</feature>
<accession>A0A2G2XJN9</accession>
<evidence type="ECO:0000256" key="1">
    <source>
        <dbReference type="SAM" id="MobiDB-lite"/>
    </source>
</evidence>
<dbReference type="EMBL" id="MLFT02000001">
    <property type="protein sequence ID" value="PHT57706.1"/>
    <property type="molecule type" value="Genomic_DNA"/>
</dbReference>
<keyword evidence="3" id="KW-1185">Reference proteome</keyword>
<gene>
    <name evidence="2" type="ORF">CQW23_00069</name>
</gene>